<dbReference type="PANTHER" id="PTHR13090">
    <property type="entry name" value="ARGININE-HYDROXYLASE NDUFAF5, MITOCHONDRIAL"/>
    <property type="match status" value="1"/>
</dbReference>
<dbReference type="CDD" id="cd02440">
    <property type="entry name" value="AdoMet_MTases"/>
    <property type="match status" value="1"/>
</dbReference>
<accession>A0AAN9VK18</accession>
<dbReference type="GO" id="GO:0008757">
    <property type="term" value="F:S-adenosylmethionine-dependent methyltransferase activity"/>
    <property type="evidence" value="ECO:0007669"/>
    <property type="project" value="InterPro"/>
</dbReference>
<dbReference type="Pfam" id="PF08241">
    <property type="entry name" value="Methyltransf_11"/>
    <property type="match status" value="1"/>
</dbReference>
<dbReference type="EMBL" id="JAZDUA010000147">
    <property type="protein sequence ID" value="KAK7866434.1"/>
    <property type="molecule type" value="Genomic_DNA"/>
</dbReference>
<dbReference type="InterPro" id="IPR013216">
    <property type="entry name" value="Methyltransf_11"/>
</dbReference>
<evidence type="ECO:0000256" key="2">
    <source>
        <dbReference type="ARBA" id="ARBA00022679"/>
    </source>
</evidence>
<dbReference type="SUPFAM" id="SSF53335">
    <property type="entry name" value="S-adenosyl-L-methionine-dependent methyltransferases"/>
    <property type="match status" value="1"/>
</dbReference>
<feature type="domain" description="Methyltransferase type 11" evidence="6">
    <location>
        <begin position="120"/>
        <end position="211"/>
    </location>
</feature>
<evidence type="ECO:0000259" key="6">
    <source>
        <dbReference type="Pfam" id="PF08241"/>
    </source>
</evidence>
<keyword evidence="8" id="KW-1185">Reference proteome</keyword>
<dbReference type="GO" id="GO:0005739">
    <property type="term" value="C:mitochondrion"/>
    <property type="evidence" value="ECO:0007669"/>
    <property type="project" value="TreeGrafter"/>
</dbReference>
<dbReference type="Gene3D" id="3.40.50.150">
    <property type="entry name" value="Vaccinia Virus protein VP39"/>
    <property type="match status" value="1"/>
</dbReference>
<evidence type="ECO:0000256" key="4">
    <source>
        <dbReference type="ARBA" id="ARBA00041833"/>
    </source>
</evidence>
<dbReference type="PANTHER" id="PTHR13090:SF1">
    <property type="entry name" value="ARGININE-HYDROXYLASE NDUFAF5, MITOCHONDRIAL"/>
    <property type="match status" value="1"/>
</dbReference>
<evidence type="ECO:0000313" key="7">
    <source>
        <dbReference type="EMBL" id="KAK7866434.1"/>
    </source>
</evidence>
<dbReference type="AlphaFoldDB" id="A0AAN9VK18"/>
<protein>
    <recommendedName>
        <fullName evidence="3">Arginine-hydroxylase NDUFAF5, mitochondrial</fullName>
    </recommendedName>
    <alternativeName>
        <fullName evidence="4">NADH dehydrogenase [ubiquinone] 1 alpha subcomplex assembly factor 5</fullName>
    </alternativeName>
    <alternativeName>
        <fullName evidence="5">Putative methyltransferase NDUFAF5</fullName>
    </alternativeName>
</protein>
<reference evidence="7 8" key="1">
    <citation type="submission" date="2024-03" db="EMBL/GenBank/DDBJ databases">
        <title>The genome assembly and annotation of the cricket Gryllus longicercus Weissman &amp; Gray.</title>
        <authorList>
            <person name="Szrajer S."/>
            <person name="Gray D."/>
            <person name="Ylla G."/>
        </authorList>
    </citation>
    <scope>NUCLEOTIDE SEQUENCE [LARGE SCALE GENOMIC DNA]</scope>
    <source>
        <strain evidence="7">DAG 2021-001</strain>
        <tissue evidence="7">Whole body minus gut</tissue>
    </source>
</reference>
<proteinExistence type="predicted"/>
<dbReference type="InterPro" id="IPR050602">
    <property type="entry name" value="Malonyl-ACP_OMT"/>
</dbReference>
<dbReference type="GO" id="GO:0032981">
    <property type="term" value="P:mitochondrial respiratory chain complex I assembly"/>
    <property type="evidence" value="ECO:0007669"/>
    <property type="project" value="TreeGrafter"/>
</dbReference>
<evidence type="ECO:0000313" key="8">
    <source>
        <dbReference type="Proteomes" id="UP001378592"/>
    </source>
</evidence>
<organism evidence="7 8">
    <name type="scientific">Gryllus longicercus</name>
    <dbReference type="NCBI Taxonomy" id="2509291"/>
    <lineage>
        <taxon>Eukaryota</taxon>
        <taxon>Metazoa</taxon>
        <taxon>Ecdysozoa</taxon>
        <taxon>Arthropoda</taxon>
        <taxon>Hexapoda</taxon>
        <taxon>Insecta</taxon>
        <taxon>Pterygota</taxon>
        <taxon>Neoptera</taxon>
        <taxon>Polyneoptera</taxon>
        <taxon>Orthoptera</taxon>
        <taxon>Ensifera</taxon>
        <taxon>Gryllidea</taxon>
        <taxon>Grylloidea</taxon>
        <taxon>Gryllidae</taxon>
        <taxon>Gryllinae</taxon>
        <taxon>Gryllus</taxon>
    </lineage>
</organism>
<keyword evidence="1" id="KW-0489">Methyltransferase</keyword>
<keyword evidence="2" id="KW-0808">Transferase</keyword>
<gene>
    <name evidence="7" type="ORF">R5R35_008961</name>
</gene>
<dbReference type="Proteomes" id="UP001378592">
    <property type="component" value="Unassembled WGS sequence"/>
</dbReference>
<dbReference type="InterPro" id="IPR029063">
    <property type="entry name" value="SAM-dependent_MTases_sf"/>
</dbReference>
<evidence type="ECO:0000256" key="1">
    <source>
        <dbReference type="ARBA" id="ARBA00022603"/>
    </source>
</evidence>
<evidence type="ECO:0000256" key="5">
    <source>
        <dbReference type="ARBA" id="ARBA00042549"/>
    </source>
</evidence>
<dbReference type="GO" id="GO:0032259">
    <property type="term" value="P:methylation"/>
    <property type="evidence" value="ECO:0007669"/>
    <property type="project" value="UniProtKB-KW"/>
</dbReference>
<sequence length="382" mass="43096">MALMFHHVSRSLNFVSPGRAYRSICLNTNVNAIDRLCCESFSSVLPKSLRRIHVYNSSRQIKAPEGSVLNIFDRKAKQLQKERAAISSEVELFDYLKEEVGFRLADRVRDIKRKFKCAADIGCGRGYVSKHITADSVEELILCDMSPTWLKQAQPQEGIKVQRKVVDEELLPFDQNSLDLVVSSLSLHWVNDLPGTFSQILHSLKNDGVFMGAVFGGETLYELRSSLQLAELERQGGIAPHISPFTEVRDIGSLLTRAGFTMLTIDTDEIVVGYPTMFELMWDLKGMGENNAAWNRKLHLRRDVTVAAAAIYQELYGKNDERGLSVPATFQIIYLLGWKPDASQPKPLPRGSGEVSLKDLYRLDEIVAETKKMQLDDEDQKK</sequence>
<name>A0AAN9VK18_9ORTH</name>
<evidence type="ECO:0000256" key="3">
    <source>
        <dbReference type="ARBA" id="ARBA00040937"/>
    </source>
</evidence>
<comment type="caution">
    <text evidence="7">The sequence shown here is derived from an EMBL/GenBank/DDBJ whole genome shotgun (WGS) entry which is preliminary data.</text>
</comment>